<organism evidence="1 2">
    <name type="scientific">Acinetobacter venetianus</name>
    <dbReference type="NCBI Taxonomy" id="52133"/>
    <lineage>
        <taxon>Bacteria</taxon>
        <taxon>Pseudomonadati</taxon>
        <taxon>Pseudomonadota</taxon>
        <taxon>Gammaproteobacteria</taxon>
        <taxon>Moraxellales</taxon>
        <taxon>Moraxellaceae</taxon>
        <taxon>Acinetobacter</taxon>
    </lineage>
</organism>
<protein>
    <recommendedName>
        <fullName evidence="3">Mor transcription activator domain-containing protein</fullName>
    </recommendedName>
</protein>
<proteinExistence type="predicted"/>
<dbReference type="PATRIC" id="fig|52133.18.peg.2540"/>
<comment type="caution">
    <text evidence="1">The sequence shown here is derived from an EMBL/GenBank/DDBJ whole genome shotgun (WGS) entry which is preliminary data.</text>
</comment>
<evidence type="ECO:0008006" key="3">
    <source>
        <dbReference type="Google" id="ProtNLM"/>
    </source>
</evidence>
<evidence type="ECO:0000313" key="2">
    <source>
        <dbReference type="Proteomes" id="UP000075680"/>
    </source>
</evidence>
<dbReference type="RefSeq" id="WP_061519222.1">
    <property type="nucleotide sequence ID" value="NZ_JRUE01000201.1"/>
</dbReference>
<gene>
    <name evidence="1" type="ORF">AVENLUH5627_02473</name>
</gene>
<sequence length="129" mass="14448">MSELLLDLKGDLRSVAEVIGRQKALYLVSQSPKYKAEKRTGVGQLFLYVPQAARLKMDHNLVTMLGYDDAHKLCKVFGGELLVLSQCKHILIKSRNAGIKAMIEQGFKIDEVASFFNLSTRTIRTTAFT</sequence>
<evidence type="ECO:0000313" key="1">
    <source>
        <dbReference type="EMBL" id="KXZ66779.1"/>
    </source>
</evidence>
<accession>A0A150HM30</accession>
<dbReference type="InterPro" id="IPR009057">
    <property type="entry name" value="Homeodomain-like_sf"/>
</dbReference>
<reference evidence="1 2" key="1">
    <citation type="journal article" date="2016" name="Sci. Rep.">
        <title>Genomic and phenotypic characterization of the species Acinetobacter venetianus.</title>
        <authorList>
            <person name="Fondi M."/>
            <person name="Maida I."/>
            <person name="Perrin E."/>
            <person name="Orlandini V."/>
            <person name="La Torre L."/>
            <person name="Bosi E."/>
            <person name="Negroni A."/>
            <person name="Zanaroli G."/>
            <person name="Fava F."/>
            <person name="Decorosi F."/>
            <person name="Giovannetti L."/>
            <person name="Viti C."/>
            <person name="Vaneechoutte M."/>
            <person name="Dijkshoorn L."/>
            <person name="Fani R."/>
        </authorList>
    </citation>
    <scope>NUCLEOTIDE SEQUENCE [LARGE SCALE GENOMIC DNA]</scope>
    <source>
        <strain evidence="1 2">LUH5627</strain>
    </source>
</reference>
<dbReference type="SUPFAM" id="SSF46689">
    <property type="entry name" value="Homeodomain-like"/>
    <property type="match status" value="1"/>
</dbReference>
<dbReference type="EMBL" id="JRUE01000201">
    <property type="protein sequence ID" value="KXZ66779.1"/>
    <property type="molecule type" value="Genomic_DNA"/>
</dbReference>
<name>A0A150HM30_9GAMM</name>
<dbReference type="AlphaFoldDB" id="A0A150HM30"/>
<dbReference type="Proteomes" id="UP000075680">
    <property type="component" value="Unassembled WGS sequence"/>
</dbReference>